<dbReference type="Proteomes" id="UP000184207">
    <property type="component" value="Unassembled WGS sequence"/>
</dbReference>
<name>A0A1M7SBY5_FERGO</name>
<gene>
    <name evidence="2" type="ORF">SAMN02745226_00724</name>
</gene>
<accession>A0A1M7SBY5</accession>
<proteinExistence type="predicted"/>
<dbReference type="OrthoDB" id="37739at2"/>
<dbReference type="Pfam" id="PF09527">
    <property type="entry name" value="ATPase_gene1"/>
    <property type="match status" value="1"/>
</dbReference>
<sequence length="86" mass="9566">MKKDPEKQNIGKELAQLNLISTLGFTIISNVIVGYVIGAFLDRLFNLEKILTVTFLIIGTISGVYNGIKFVMKAGGYDKIDKDKDR</sequence>
<evidence type="ECO:0000313" key="3">
    <source>
        <dbReference type="Proteomes" id="UP000184207"/>
    </source>
</evidence>
<evidence type="ECO:0000313" key="2">
    <source>
        <dbReference type="EMBL" id="SHN56020.1"/>
    </source>
</evidence>
<dbReference type="AlphaFoldDB" id="A0A1M7SBY5"/>
<feature type="transmembrane region" description="Helical" evidence="1">
    <location>
        <begin position="20"/>
        <end position="41"/>
    </location>
</feature>
<keyword evidence="1" id="KW-0472">Membrane</keyword>
<keyword evidence="1" id="KW-0812">Transmembrane</keyword>
<dbReference type="EMBL" id="FRDJ01000003">
    <property type="protein sequence ID" value="SHN56020.1"/>
    <property type="molecule type" value="Genomic_DNA"/>
</dbReference>
<dbReference type="RefSeq" id="WP_072758462.1">
    <property type="nucleotide sequence ID" value="NZ_FRDJ01000003.1"/>
</dbReference>
<keyword evidence="1" id="KW-1133">Transmembrane helix</keyword>
<reference evidence="3" key="1">
    <citation type="submission" date="2016-12" db="EMBL/GenBank/DDBJ databases">
        <authorList>
            <person name="Varghese N."/>
            <person name="Submissions S."/>
        </authorList>
    </citation>
    <scope>NUCLEOTIDE SEQUENCE [LARGE SCALE GENOMIC DNA]</scope>
    <source>
        <strain evidence="3">DSM 13020</strain>
    </source>
</reference>
<organism evidence="2 3">
    <name type="scientific">Fervidobacterium gondwanense DSM 13020</name>
    <dbReference type="NCBI Taxonomy" id="1121883"/>
    <lineage>
        <taxon>Bacteria</taxon>
        <taxon>Thermotogati</taxon>
        <taxon>Thermotogota</taxon>
        <taxon>Thermotogae</taxon>
        <taxon>Thermotogales</taxon>
        <taxon>Fervidobacteriaceae</taxon>
        <taxon>Fervidobacterium</taxon>
    </lineage>
</organism>
<dbReference type="InterPro" id="IPR032820">
    <property type="entry name" value="ATPase_put"/>
</dbReference>
<feature type="transmembrane region" description="Helical" evidence="1">
    <location>
        <begin position="53"/>
        <end position="72"/>
    </location>
</feature>
<dbReference type="STRING" id="1121883.SAMN02745226_00724"/>
<evidence type="ECO:0000256" key="1">
    <source>
        <dbReference type="SAM" id="Phobius"/>
    </source>
</evidence>
<keyword evidence="3" id="KW-1185">Reference proteome</keyword>
<protein>
    <submittedName>
        <fullName evidence="2">Putative F0F1-ATPase subunit Ca2+/Mg2+ transporter</fullName>
    </submittedName>
</protein>